<accession>A0A8B3RIB2</accession>
<protein>
    <submittedName>
        <fullName evidence="1">Uncharacterized protein</fullName>
    </submittedName>
</protein>
<dbReference type="EMBL" id="RSCO01000028">
    <property type="protein sequence ID" value="RYM94548.1"/>
    <property type="molecule type" value="Genomic_DNA"/>
</dbReference>
<name>A0A8B3RIB2_BIFAN</name>
<evidence type="ECO:0000313" key="1">
    <source>
        <dbReference type="EMBL" id="RYM94548.1"/>
    </source>
</evidence>
<proteinExistence type="predicted"/>
<comment type="caution">
    <text evidence="1">The sequence shown here is derived from an EMBL/GenBank/DDBJ whole genome shotgun (WGS) entry which is preliminary data.</text>
</comment>
<dbReference type="AlphaFoldDB" id="A0A8B3RIB2"/>
<evidence type="ECO:0000313" key="2">
    <source>
        <dbReference type="Proteomes" id="UP000293613"/>
    </source>
</evidence>
<reference evidence="1 2" key="1">
    <citation type="journal article" date="2019" name="Appl. Environ. Microbiol.">
        <title>Dissecting the evolutionary development of the Bifidobacterium animalis species through comparative genomics analyses.</title>
        <authorList>
            <person name="Lugli G.A."/>
            <person name="Mancino W."/>
            <person name="Milani C."/>
            <person name="Duranti S."/>
            <person name="Mancabelli L."/>
            <person name="Napoli S."/>
            <person name="Mangifesta M."/>
            <person name="Viappiani A."/>
            <person name="Anzalone R."/>
            <person name="Longhi G."/>
            <person name="van Sinderen D."/>
            <person name="Ventura M."/>
            <person name="Turroni F."/>
        </authorList>
    </citation>
    <scope>NUCLEOTIDE SEQUENCE [LARGE SCALE GENOMIC DNA]</scope>
    <source>
        <strain evidence="1 2">2011B</strain>
    </source>
</reference>
<sequence length="75" mass="8213">MTFLKLAQWHSGFEQLANEPCAIIGLANTEADDPVDPAAQQQPFALAFGVDNLLHRVPAGHLNIHIFLVAHRVSE</sequence>
<organism evidence="1 2">
    <name type="scientific">Bifidobacterium animalis subsp. lactis</name>
    <name type="common">Bifidobacterium lactis</name>
    <dbReference type="NCBI Taxonomy" id="302911"/>
    <lineage>
        <taxon>Bacteria</taxon>
        <taxon>Bacillati</taxon>
        <taxon>Actinomycetota</taxon>
        <taxon>Actinomycetes</taxon>
        <taxon>Bifidobacteriales</taxon>
        <taxon>Bifidobacteriaceae</taxon>
        <taxon>Bifidobacterium</taxon>
    </lineage>
</organism>
<gene>
    <name evidence="1" type="ORF">PG2011B_1263</name>
</gene>
<dbReference type="Proteomes" id="UP000293613">
    <property type="component" value="Unassembled WGS sequence"/>
</dbReference>